<dbReference type="PANTHER" id="PTHR11236">
    <property type="entry name" value="AMINOBENZOATE/ANTHRANILATE SYNTHASE"/>
    <property type="match status" value="1"/>
</dbReference>
<evidence type="ECO:0000313" key="3">
    <source>
        <dbReference type="EMBL" id="OGL83518.1"/>
    </source>
</evidence>
<dbReference type="Pfam" id="PF04715">
    <property type="entry name" value="Anth_synt_I_N"/>
    <property type="match status" value="1"/>
</dbReference>
<organism evidence="3 4">
    <name type="scientific">Candidatus Uhrbacteria bacterium RIFCSPLOWO2_01_FULL_55_36</name>
    <dbReference type="NCBI Taxonomy" id="1802404"/>
    <lineage>
        <taxon>Bacteria</taxon>
        <taxon>Candidatus Uhriibacteriota</taxon>
    </lineage>
</organism>
<dbReference type="InterPro" id="IPR019999">
    <property type="entry name" value="Anth_synth_I-like"/>
</dbReference>
<dbReference type="SUPFAM" id="SSF56322">
    <property type="entry name" value="ADC synthase"/>
    <property type="match status" value="1"/>
</dbReference>
<proteinExistence type="predicted"/>
<evidence type="ECO:0000259" key="1">
    <source>
        <dbReference type="Pfam" id="PF00425"/>
    </source>
</evidence>
<accession>A0A1F7V0E4</accession>
<dbReference type="GO" id="GO:0000162">
    <property type="term" value="P:L-tryptophan biosynthetic process"/>
    <property type="evidence" value="ECO:0007669"/>
    <property type="project" value="TreeGrafter"/>
</dbReference>
<evidence type="ECO:0008006" key="5">
    <source>
        <dbReference type="Google" id="ProtNLM"/>
    </source>
</evidence>
<reference evidence="3 4" key="1">
    <citation type="journal article" date="2016" name="Nat. Commun.">
        <title>Thousands of microbial genomes shed light on interconnected biogeochemical processes in an aquifer system.</title>
        <authorList>
            <person name="Anantharaman K."/>
            <person name="Brown C.T."/>
            <person name="Hug L.A."/>
            <person name="Sharon I."/>
            <person name="Castelle C.J."/>
            <person name="Probst A.J."/>
            <person name="Thomas B.C."/>
            <person name="Singh A."/>
            <person name="Wilkins M.J."/>
            <person name="Karaoz U."/>
            <person name="Brodie E.L."/>
            <person name="Williams K.H."/>
            <person name="Hubbard S.S."/>
            <person name="Banfield J.F."/>
        </authorList>
    </citation>
    <scope>NUCLEOTIDE SEQUENCE [LARGE SCALE GENOMIC DNA]</scope>
</reference>
<dbReference type="EMBL" id="MGEM01000053">
    <property type="protein sequence ID" value="OGL83518.1"/>
    <property type="molecule type" value="Genomic_DNA"/>
</dbReference>
<dbReference type="PRINTS" id="PR00095">
    <property type="entry name" value="ANTSNTHASEI"/>
</dbReference>
<gene>
    <name evidence="3" type="ORF">A3B36_01400</name>
</gene>
<dbReference type="InterPro" id="IPR015890">
    <property type="entry name" value="Chorismate_C"/>
</dbReference>
<dbReference type="PANTHER" id="PTHR11236:SF9">
    <property type="entry name" value="ANTHRANILATE SYNTHASE COMPONENT 1"/>
    <property type="match status" value="1"/>
</dbReference>
<evidence type="ECO:0000259" key="2">
    <source>
        <dbReference type="Pfam" id="PF04715"/>
    </source>
</evidence>
<dbReference type="InterPro" id="IPR006805">
    <property type="entry name" value="Anth_synth_I_N"/>
</dbReference>
<protein>
    <recommendedName>
        <fullName evidence="5">Anthranilate synthase component I</fullName>
    </recommendedName>
</protein>
<name>A0A1F7V0E4_9BACT</name>
<dbReference type="Gene3D" id="3.60.120.10">
    <property type="entry name" value="Anthranilate synthase"/>
    <property type="match status" value="1"/>
</dbReference>
<feature type="domain" description="Anthranilate synthase component I N-terminal" evidence="2">
    <location>
        <begin position="52"/>
        <end position="181"/>
    </location>
</feature>
<sequence length="518" mass="57248">MHKLIPQRDLFISSQEDFVVSIIASSATCRRGGKSVIAYMHFRYRELEFETSLSPFELFERVERHCAHAFILESLGAESEFSRFTYIGAEPYHVLAGEGNALLVNGVARKVKSPYRALKGFLPHVEGLPSHYHGGLVGYVAYDGTKYFEPAFAGEKHPIFPAFEFGLYLDGFLYDKQEKTIRYFTLADDRRDHFHELLAYPFQRGAFSASSAVPDMDKGEYQKAFRAIKEHIRAGNVFQTVFSIGFQYSIVGSPIAVYRQLRDVNPSPHMYCIKFGERYALGASPELLFRTAGRDIEHFGTLAGTVARGATPKEDEHLAARLKADEKEVAEHMMLVDLARNDVGKVSVFGSARAEKLMAVKRYSHVQHLSTEIRGTLKIGFDSFDVLASCAPAGTLTGAPKIEAMKLIAALEKSPRGPYGGSVGYISVNGDAMFAIAIRSLFVAGANAFTRSGSGIVYDSVCEGEYTEIMAKHTAMEEAIRIAAHKHVSSRPASGRTPPRQLNRAATRTMLELAAEGL</sequence>
<dbReference type="Pfam" id="PF00425">
    <property type="entry name" value="Chorismate_bind"/>
    <property type="match status" value="1"/>
</dbReference>
<comment type="caution">
    <text evidence="3">The sequence shown here is derived from an EMBL/GenBank/DDBJ whole genome shotgun (WGS) entry which is preliminary data.</text>
</comment>
<feature type="domain" description="Chorismate-utilising enzyme C-terminal" evidence="1">
    <location>
        <begin position="218"/>
        <end position="472"/>
    </location>
</feature>
<dbReference type="Proteomes" id="UP000177704">
    <property type="component" value="Unassembled WGS sequence"/>
</dbReference>
<evidence type="ECO:0000313" key="4">
    <source>
        <dbReference type="Proteomes" id="UP000177704"/>
    </source>
</evidence>
<dbReference type="InterPro" id="IPR005801">
    <property type="entry name" value="ADC_synthase"/>
</dbReference>
<dbReference type="AlphaFoldDB" id="A0A1F7V0E4"/>